<dbReference type="Gene3D" id="3.20.20.370">
    <property type="entry name" value="Glycoside hydrolase/deacetylase"/>
    <property type="match status" value="1"/>
</dbReference>
<keyword evidence="2" id="KW-0479">Metal-binding</keyword>
<keyword evidence="4" id="KW-0460">Magnesium</keyword>
<keyword evidence="7" id="KW-1185">Reference proteome</keyword>
<dbReference type="Pfam" id="PF04794">
    <property type="entry name" value="YdjC"/>
    <property type="match status" value="1"/>
</dbReference>
<dbReference type="GO" id="GO:0005975">
    <property type="term" value="P:carbohydrate metabolic process"/>
    <property type="evidence" value="ECO:0007669"/>
    <property type="project" value="InterPro"/>
</dbReference>
<dbReference type="GO" id="GO:0019213">
    <property type="term" value="F:deacetylase activity"/>
    <property type="evidence" value="ECO:0007669"/>
    <property type="project" value="TreeGrafter"/>
</dbReference>
<accession>A0A7W9STG6</accession>
<gene>
    <name evidence="6" type="ORF">HNQ39_003719</name>
</gene>
<dbReference type="RefSeq" id="WP_184199848.1">
    <property type="nucleotide sequence ID" value="NZ_JACHGW010000003.1"/>
</dbReference>
<comment type="cofactor">
    <cofactor evidence="1">
        <name>Mg(2+)</name>
        <dbReference type="ChEBI" id="CHEBI:18420"/>
    </cofactor>
</comment>
<dbReference type="InterPro" id="IPR006879">
    <property type="entry name" value="YdjC-like"/>
</dbReference>
<reference evidence="6 7" key="1">
    <citation type="submission" date="2020-08" db="EMBL/GenBank/DDBJ databases">
        <title>Genomic Encyclopedia of Type Strains, Phase IV (KMG-IV): sequencing the most valuable type-strain genomes for metagenomic binning, comparative biology and taxonomic classification.</title>
        <authorList>
            <person name="Goeker M."/>
        </authorList>
    </citation>
    <scope>NUCLEOTIDE SEQUENCE [LARGE SCALE GENOMIC DNA]</scope>
    <source>
        <strain evidence="6 7">DSM 23562</strain>
    </source>
</reference>
<dbReference type="PANTHER" id="PTHR31609">
    <property type="entry name" value="YDJC DEACETYLASE FAMILY MEMBER"/>
    <property type="match status" value="1"/>
</dbReference>
<sequence>MVKLVTRGDDAGSCVAANRGVEEAARFGVLRNASVMACGPAFDDAAERLRGIPGLCIGLHLTLNSEWDNVTWGPLTDFPILKDERGVFPQSPIDLPRGDEAIGAMLREAQAQLDRMRKADLAPEYLDEHMGVSSWVVHELREPLVAWAESQGLMTVYHIPHLPGTGSLLERLSEDLTQTYVYVSHPAIDDDGELRQLGNRKFTGEEIALERDTDRKMWCDPVLKQQKNLAFIRYTDTL</sequence>
<dbReference type="GO" id="GO:0046872">
    <property type="term" value="F:metal ion binding"/>
    <property type="evidence" value="ECO:0007669"/>
    <property type="project" value="UniProtKB-KW"/>
</dbReference>
<evidence type="ECO:0000313" key="7">
    <source>
        <dbReference type="Proteomes" id="UP000520814"/>
    </source>
</evidence>
<dbReference type="AlphaFoldDB" id="A0A7W9STG6"/>
<evidence type="ECO:0000256" key="2">
    <source>
        <dbReference type="ARBA" id="ARBA00022723"/>
    </source>
</evidence>
<protein>
    <recommendedName>
        <fullName evidence="8">ChbG/HpnK family deacetylase</fullName>
    </recommendedName>
</protein>
<keyword evidence="3" id="KW-0378">Hydrolase</keyword>
<organism evidence="6 7">
    <name type="scientific">Armatimonas rosea</name>
    <dbReference type="NCBI Taxonomy" id="685828"/>
    <lineage>
        <taxon>Bacteria</taxon>
        <taxon>Bacillati</taxon>
        <taxon>Armatimonadota</taxon>
        <taxon>Armatimonadia</taxon>
        <taxon>Armatimonadales</taxon>
        <taxon>Armatimonadaceae</taxon>
        <taxon>Armatimonas</taxon>
    </lineage>
</organism>
<dbReference type="Proteomes" id="UP000520814">
    <property type="component" value="Unassembled WGS sequence"/>
</dbReference>
<evidence type="ECO:0008006" key="8">
    <source>
        <dbReference type="Google" id="ProtNLM"/>
    </source>
</evidence>
<evidence type="ECO:0000256" key="1">
    <source>
        <dbReference type="ARBA" id="ARBA00001946"/>
    </source>
</evidence>
<comment type="caution">
    <text evidence="6">The sequence shown here is derived from an EMBL/GenBank/DDBJ whole genome shotgun (WGS) entry which is preliminary data.</text>
</comment>
<evidence type="ECO:0000313" key="6">
    <source>
        <dbReference type="EMBL" id="MBB6051909.1"/>
    </source>
</evidence>
<name>A0A7W9STG6_ARMRO</name>
<dbReference type="GO" id="GO:0016787">
    <property type="term" value="F:hydrolase activity"/>
    <property type="evidence" value="ECO:0007669"/>
    <property type="project" value="UniProtKB-KW"/>
</dbReference>
<dbReference type="EMBL" id="JACHGW010000003">
    <property type="protein sequence ID" value="MBB6051909.1"/>
    <property type="molecule type" value="Genomic_DNA"/>
</dbReference>
<dbReference type="SUPFAM" id="SSF88713">
    <property type="entry name" value="Glycoside hydrolase/deacetylase"/>
    <property type="match status" value="1"/>
</dbReference>
<dbReference type="InterPro" id="IPR011330">
    <property type="entry name" value="Glyco_hydro/deAcase_b/a-brl"/>
</dbReference>
<evidence type="ECO:0000256" key="4">
    <source>
        <dbReference type="ARBA" id="ARBA00022842"/>
    </source>
</evidence>
<evidence type="ECO:0000256" key="5">
    <source>
        <dbReference type="ARBA" id="ARBA00023277"/>
    </source>
</evidence>
<proteinExistence type="predicted"/>
<dbReference type="PANTHER" id="PTHR31609:SF1">
    <property type="entry name" value="CARBOHYDRATE DEACETYLASE"/>
    <property type="match status" value="1"/>
</dbReference>
<keyword evidence="5" id="KW-0119">Carbohydrate metabolism</keyword>
<evidence type="ECO:0000256" key="3">
    <source>
        <dbReference type="ARBA" id="ARBA00022801"/>
    </source>
</evidence>